<dbReference type="AlphaFoldDB" id="A0A8J5Y3V0"/>
<organism evidence="2 3">
    <name type="scientific">Diacronema lutheri</name>
    <name type="common">Unicellular marine alga</name>
    <name type="synonym">Monochrysis lutheri</name>
    <dbReference type="NCBI Taxonomy" id="2081491"/>
    <lineage>
        <taxon>Eukaryota</taxon>
        <taxon>Haptista</taxon>
        <taxon>Haptophyta</taxon>
        <taxon>Pavlovophyceae</taxon>
        <taxon>Pavlovales</taxon>
        <taxon>Pavlovaceae</taxon>
        <taxon>Diacronema</taxon>
    </lineage>
</organism>
<feature type="region of interest" description="Disordered" evidence="1">
    <location>
        <begin position="103"/>
        <end position="123"/>
    </location>
</feature>
<dbReference type="Gene3D" id="2.30.29.30">
    <property type="entry name" value="Pleckstrin-homology domain (PH domain)/Phosphotyrosine-binding domain (PTB)"/>
    <property type="match status" value="1"/>
</dbReference>
<dbReference type="EMBL" id="JAGTXO010000001">
    <property type="protein sequence ID" value="KAG8470554.1"/>
    <property type="molecule type" value="Genomic_DNA"/>
</dbReference>
<protein>
    <recommendedName>
        <fullName evidence="4">PH domain-containing protein</fullName>
    </recommendedName>
</protein>
<proteinExistence type="predicted"/>
<dbReference type="OrthoDB" id="5981550at2759"/>
<feature type="region of interest" description="Disordered" evidence="1">
    <location>
        <begin position="38"/>
        <end position="91"/>
    </location>
</feature>
<dbReference type="Proteomes" id="UP000751190">
    <property type="component" value="Unassembled WGS sequence"/>
</dbReference>
<dbReference type="InterPro" id="IPR011993">
    <property type="entry name" value="PH-like_dom_sf"/>
</dbReference>
<name>A0A8J5Y3V0_DIALT</name>
<evidence type="ECO:0000256" key="1">
    <source>
        <dbReference type="SAM" id="MobiDB-lite"/>
    </source>
</evidence>
<feature type="region of interest" description="Disordered" evidence="1">
    <location>
        <begin position="1"/>
        <end position="22"/>
    </location>
</feature>
<dbReference type="SUPFAM" id="SSF50729">
    <property type="entry name" value="PH domain-like"/>
    <property type="match status" value="1"/>
</dbReference>
<evidence type="ECO:0000313" key="2">
    <source>
        <dbReference type="EMBL" id="KAG8470554.1"/>
    </source>
</evidence>
<evidence type="ECO:0008006" key="4">
    <source>
        <dbReference type="Google" id="ProtNLM"/>
    </source>
</evidence>
<gene>
    <name evidence="2" type="ORF">KFE25_008975</name>
</gene>
<comment type="caution">
    <text evidence="2">The sequence shown here is derived from an EMBL/GenBank/DDBJ whole genome shotgun (WGS) entry which is preliminary data.</text>
</comment>
<feature type="region of interest" description="Disordered" evidence="1">
    <location>
        <begin position="358"/>
        <end position="404"/>
    </location>
</feature>
<accession>A0A8J5Y3V0</accession>
<sequence length="404" mass="42282">MAGVYGRGSRQTASQPWPHFAPPREVLRAVWPNIPEAALMSKAPPPAPPSEASGDGDALGEEQLRGIGASGDAPLSPPARSPARSGGELQVPGAMLTAPSVVVDSPPRDAAASSPEPVGPHGARVREAATTPGAFARSPRAAAATAVASCGGGSTALSPSAALHSASVQAQPRAAASLDVRLIDAREKRRQAERVALMRAGSVVFKYQRGEGGLSARLFAPRGEKRREERLLRLSADGGELLWAKPRSGGGASKLRLTHIVGVEHGHDTELFMQMLIVPDAAELCFSLVTAKRTYSFAALTVTQAEAWVVGLSVLRQLPMRRRGNFLWNELRLRTRAEAEGTGLGALLPRIARELDESRQERTAASAAPTPSNRSEADSVAASRRTFTAPRPSAGGSPAIVGSV</sequence>
<reference evidence="2" key="1">
    <citation type="submission" date="2021-05" db="EMBL/GenBank/DDBJ databases">
        <title>The genome of the haptophyte Pavlova lutheri (Diacronema luteri, Pavlovales) - a model for lipid biosynthesis in eukaryotic algae.</title>
        <authorList>
            <person name="Hulatt C.J."/>
            <person name="Posewitz M.C."/>
        </authorList>
    </citation>
    <scope>NUCLEOTIDE SEQUENCE</scope>
    <source>
        <strain evidence="2">NIVA-4/92</strain>
    </source>
</reference>
<evidence type="ECO:0000313" key="3">
    <source>
        <dbReference type="Proteomes" id="UP000751190"/>
    </source>
</evidence>
<keyword evidence="3" id="KW-1185">Reference proteome</keyword>